<evidence type="ECO:0000256" key="4">
    <source>
        <dbReference type="ARBA" id="ARBA00022857"/>
    </source>
</evidence>
<dbReference type="PRINTS" id="PR00368">
    <property type="entry name" value="FADPNR"/>
</dbReference>
<evidence type="ECO:0000256" key="9">
    <source>
        <dbReference type="PIRSR" id="PIRSR000350-3"/>
    </source>
</evidence>
<reference evidence="12 13" key="1">
    <citation type="journal article" date="2019" name="Emerg. Microbes Infect.">
        <title>Comprehensive subspecies identification of 175 nontuberculous mycobacteria species based on 7547 genomic profiles.</title>
        <authorList>
            <person name="Matsumoto Y."/>
            <person name="Kinjo T."/>
            <person name="Motooka D."/>
            <person name="Nabeya D."/>
            <person name="Jung N."/>
            <person name="Uechi K."/>
            <person name="Horii T."/>
            <person name="Iida T."/>
            <person name="Fujita J."/>
            <person name="Nakamura S."/>
        </authorList>
    </citation>
    <scope>NUCLEOTIDE SEQUENCE [LARGE SCALE GENOMIC DNA]</scope>
    <source>
        <strain evidence="12 13">JCM 14742</strain>
    </source>
</reference>
<protein>
    <submittedName>
        <fullName evidence="12">Mycothione reductase</fullName>
    </submittedName>
</protein>
<dbReference type="GO" id="GO:0000166">
    <property type="term" value="F:nucleotide binding"/>
    <property type="evidence" value="ECO:0007669"/>
    <property type="project" value="UniProtKB-KW"/>
</dbReference>
<dbReference type="RefSeq" id="WP_085268769.1">
    <property type="nucleotide sequence ID" value="NZ_AP022614.1"/>
</dbReference>
<dbReference type="SUPFAM" id="SSF55424">
    <property type="entry name" value="FAD/NAD-linked reductases, dimerisation (C-terminal) domain"/>
    <property type="match status" value="1"/>
</dbReference>
<evidence type="ECO:0000256" key="3">
    <source>
        <dbReference type="ARBA" id="ARBA00022827"/>
    </source>
</evidence>
<evidence type="ECO:0000256" key="7">
    <source>
        <dbReference type="ARBA" id="ARBA00023284"/>
    </source>
</evidence>
<evidence type="ECO:0000256" key="5">
    <source>
        <dbReference type="ARBA" id="ARBA00023002"/>
    </source>
</evidence>
<dbReference type="AlphaFoldDB" id="A0A7I7YQ41"/>
<sequence>MRHHNLVVIGTGSGNMVVDDSFAGSDVALIEERKVGGTCVNFGCIPSKMLAYTAEVADIVAGAEAFGVGADLGGMRWRAVRDRVFGRTDHVSAAGRRGREETDWITVYSGRAEFTGRRRLVVDDGAGHRTELSADQVVVATGGRPVIPPPVQESGLPYETSDTLMRIDAPPRRLAVLGGGYIAAELAHVLSAAGSELTIIEKADHLLGASQDHDVRAAFTELMAKRHDVRLGAELLELSGEPGALVLTLDDGGTVEADMLLVATGRRSNADRMNPAAAGIDTHDDGRIKVDRFCRTSAEGVFALGDVSTPVPLKHVANREAGIVAHNLRHPARLRAIDHDLVPSAVFTDPQIASVGLTEEHCRESHPDYLVGVADYGDVAYGWAMQNDSGFCKVLVDAASDRILGAHIMGPQAASLIQTFVVAIEFGIGASDLAHRPYWIHPALTEVMDNALRATRARGAP</sequence>
<dbReference type="Gene3D" id="3.30.390.30">
    <property type="match status" value="1"/>
</dbReference>
<dbReference type="PROSITE" id="PS00076">
    <property type="entry name" value="PYRIDINE_REDOX_1"/>
    <property type="match status" value="1"/>
</dbReference>
<feature type="binding site" evidence="9">
    <location>
        <position position="306"/>
    </location>
    <ligand>
        <name>FAD</name>
        <dbReference type="ChEBI" id="CHEBI:57692"/>
    </ligand>
</feature>
<comment type="similarity">
    <text evidence="1 11">Belongs to the class-I pyridine nucleotide-disulfide oxidoreductase family.</text>
</comment>
<evidence type="ECO:0000256" key="11">
    <source>
        <dbReference type="RuleBase" id="RU003691"/>
    </source>
</evidence>
<feature type="binding site" evidence="9">
    <location>
        <position position="265"/>
    </location>
    <ligand>
        <name>NAD(+)</name>
        <dbReference type="ChEBI" id="CHEBI:57540"/>
    </ligand>
</feature>
<dbReference type="Pfam" id="PF02852">
    <property type="entry name" value="Pyr_redox_dim"/>
    <property type="match status" value="1"/>
</dbReference>
<dbReference type="OrthoDB" id="4678789at2"/>
<dbReference type="InterPro" id="IPR036188">
    <property type="entry name" value="FAD/NAD-bd_sf"/>
</dbReference>
<evidence type="ECO:0000256" key="8">
    <source>
        <dbReference type="PIRSR" id="PIRSR000350-2"/>
    </source>
</evidence>
<dbReference type="InterPro" id="IPR001100">
    <property type="entry name" value="Pyr_nuc-diS_OxRdtase"/>
</dbReference>
<keyword evidence="3 9" id="KW-0274">FAD</keyword>
<feature type="binding site" evidence="9">
    <location>
        <position position="48"/>
    </location>
    <ligand>
        <name>FAD</name>
        <dbReference type="ChEBI" id="CHEBI:57692"/>
    </ligand>
</feature>
<name>A0A7I7YQ41_9MYCO</name>
<dbReference type="InterPro" id="IPR012999">
    <property type="entry name" value="Pyr_OxRdtase_I_AS"/>
</dbReference>
<keyword evidence="6" id="KW-1015">Disulfide bond</keyword>
<feature type="active site" description="Proton acceptor" evidence="8">
    <location>
        <position position="441"/>
    </location>
</feature>
<dbReference type="InterPro" id="IPR016156">
    <property type="entry name" value="FAD/NAD-linked_Rdtase_dimer_sf"/>
</dbReference>
<dbReference type="PRINTS" id="PR00411">
    <property type="entry name" value="PNDRDTASEI"/>
</dbReference>
<keyword evidence="4" id="KW-0521">NADP</keyword>
<organism evidence="12 13">
    <name type="scientific">Mycobacterium parmense</name>
    <dbReference type="NCBI Taxonomy" id="185642"/>
    <lineage>
        <taxon>Bacteria</taxon>
        <taxon>Bacillati</taxon>
        <taxon>Actinomycetota</taxon>
        <taxon>Actinomycetes</taxon>
        <taxon>Mycobacteriales</taxon>
        <taxon>Mycobacteriaceae</taxon>
        <taxon>Mycobacterium</taxon>
        <taxon>Mycobacterium simiae complex</taxon>
    </lineage>
</organism>
<evidence type="ECO:0000313" key="12">
    <source>
        <dbReference type="EMBL" id="BBZ43779.1"/>
    </source>
</evidence>
<dbReference type="Proteomes" id="UP000467105">
    <property type="component" value="Chromosome"/>
</dbReference>
<dbReference type="SUPFAM" id="SSF51905">
    <property type="entry name" value="FAD/NAD(P)-binding domain"/>
    <property type="match status" value="1"/>
</dbReference>
<evidence type="ECO:0000256" key="10">
    <source>
        <dbReference type="PIRSR" id="PIRSR000350-4"/>
    </source>
</evidence>
<accession>A0A7I7YQ41</accession>
<dbReference type="GO" id="GO:0016668">
    <property type="term" value="F:oxidoreductase activity, acting on a sulfur group of donors, NAD(P) as acceptor"/>
    <property type="evidence" value="ECO:0007669"/>
    <property type="project" value="InterPro"/>
</dbReference>
<dbReference type="Gene3D" id="3.50.50.60">
    <property type="entry name" value="FAD/NAD(P)-binding domain"/>
    <property type="match status" value="2"/>
</dbReference>
<dbReference type="PIRSF" id="PIRSF000350">
    <property type="entry name" value="Mercury_reductase_MerA"/>
    <property type="match status" value="1"/>
</dbReference>
<dbReference type="InterPro" id="IPR023753">
    <property type="entry name" value="FAD/NAD-binding_dom"/>
</dbReference>
<keyword evidence="2 11" id="KW-0285">Flavoprotein</keyword>
<dbReference type="FunFam" id="3.30.390.30:FF:000001">
    <property type="entry name" value="Dihydrolipoyl dehydrogenase"/>
    <property type="match status" value="1"/>
</dbReference>
<evidence type="ECO:0000256" key="1">
    <source>
        <dbReference type="ARBA" id="ARBA00007532"/>
    </source>
</evidence>
<proteinExistence type="inferred from homology"/>
<keyword evidence="9" id="KW-0520">NAD</keyword>
<comment type="cofactor">
    <cofactor evidence="9">
        <name>FAD</name>
        <dbReference type="ChEBI" id="CHEBI:57692"/>
    </cofactor>
    <text evidence="9">Binds 1 FAD per subunit.</text>
</comment>
<keyword evidence="13" id="KW-1185">Reference proteome</keyword>
<evidence type="ECO:0000256" key="6">
    <source>
        <dbReference type="ARBA" id="ARBA00023157"/>
    </source>
</evidence>
<gene>
    <name evidence="12" type="primary">gor</name>
    <name evidence="12" type="ORF">MPRM_10600</name>
</gene>
<dbReference type="InterPro" id="IPR004099">
    <property type="entry name" value="Pyr_nucl-diS_OxRdtase_dimer"/>
</dbReference>
<feature type="disulfide bond" description="Redox-active" evidence="10">
    <location>
        <begin position="39"/>
        <end position="44"/>
    </location>
</feature>
<dbReference type="PANTHER" id="PTHR43014">
    <property type="entry name" value="MERCURIC REDUCTASE"/>
    <property type="match status" value="1"/>
</dbReference>
<keyword evidence="5 11" id="KW-0560">Oxidoreductase</keyword>
<dbReference type="NCBIfam" id="NF005884">
    <property type="entry name" value="PRK07846.1"/>
    <property type="match status" value="1"/>
</dbReference>
<feature type="binding site" evidence="9">
    <location>
        <begin position="178"/>
        <end position="185"/>
    </location>
    <ligand>
        <name>NAD(+)</name>
        <dbReference type="ChEBI" id="CHEBI:57540"/>
    </ligand>
</feature>
<feature type="binding site" evidence="9">
    <location>
        <position position="201"/>
    </location>
    <ligand>
        <name>NAD(+)</name>
        <dbReference type="ChEBI" id="CHEBI:57540"/>
    </ligand>
</feature>
<evidence type="ECO:0000313" key="13">
    <source>
        <dbReference type="Proteomes" id="UP000467105"/>
    </source>
</evidence>
<keyword evidence="9" id="KW-0547">Nucleotide-binding</keyword>
<dbReference type="EMBL" id="AP022614">
    <property type="protein sequence ID" value="BBZ43779.1"/>
    <property type="molecule type" value="Genomic_DNA"/>
</dbReference>
<dbReference type="Pfam" id="PF07992">
    <property type="entry name" value="Pyr_redox_2"/>
    <property type="match status" value="1"/>
</dbReference>
<keyword evidence="7 11" id="KW-0676">Redox-active center</keyword>
<dbReference type="PANTHER" id="PTHR43014:SF5">
    <property type="entry name" value="GLUTATHIONE REDUCTASE (NADPH)"/>
    <property type="match status" value="1"/>
</dbReference>
<evidence type="ECO:0000256" key="2">
    <source>
        <dbReference type="ARBA" id="ARBA00022630"/>
    </source>
</evidence>